<reference evidence="11" key="1">
    <citation type="submission" date="2022-01" db="EMBL/GenBank/DDBJ databases">
        <authorList>
            <person name="King R."/>
        </authorList>
    </citation>
    <scope>NUCLEOTIDE SEQUENCE</scope>
</reference>
<evidence type="ECO:0000256" key="4">
    <source>
        <dbReference type="ARBA" id="ARBA00022487"/>
    </source>
</evidence>
<comment type="similarity">
    <text evidence="3">Belongs to the PBP/GOBP family.</text>
</comment>
<name>A0A9N9RWK0_9DIPT</name>
<comment type="subcellular location">
    <subcellularLocation>
        <location evidence="1">Secreted</location>
    </subcellularLocation>
</comment>
<organism evidence="11 12">
    <name type="scientific">Chironomus riparius</name>
    <dbReference type="NCBI Taxonomy" id="315576"/>
    <lineage>
        <taxon>Eukaryota</taxon>
        <taxon>Metazoa</taxon>
        <taxon>Ecdysozoa</taxon>
        <taxon>Arthropoda</taxon>
        <taxon>Hexapoda</taxon>
        <taxon>Insecta</taxon>
        <taxon>Pterygota</taxon>
        <taxon>Neoptera</taxon>
        <taxon>Endopterygota</taxon>
        <taxon>Diptera</taxon>
        <taxon>Nematocera</taxon>
        <taxon>Chironomoidea</taxon>
        <taxon>Chironomidae</taxon>
        <taxon>Chironominae</taxon>
        <taxon>Chironomus</taxon>
    </lineage>
</organism>
<reference evidence="11" key="2">
    <citation type="submission" date="2022-10" db="EMBL/GenBank/DDBJ databases">
        <authorList>
            <consortium name="ENA_rothamsted_submissions"/>
            <consortium name="culmorum"/>
            <person name="King R."/>
        </authorList>
    </citation>
    <scope>NUCLEOTIDE SEQUENCE</scope>
</reference>
<dbReference type="GO" id="GO:0005576">
    <property type="term" value="C:extracellular region"/>
    <property type="evidence" value="ECO:0007669"/>
    <property type="project" value="UniProtKB-SubCell"/>
</dbReference>
<accession>A0A9N9RWK0</accession>
<dbReference type="InterPro" id="IPR029058">
    <property type="entry name" value="AB_hydrolase_fold"/>
</dbReference>
<dbReference type="SUPFAM" id="SSF47565">
    <property type="entry name" value="Insect pheromone/odorant-binding proteins"/>
    <property type="match status" value="1"/>
</dbReference>
<dbReference type="Pfam" id="PF01395">
    <property type="entry name" value="PBP_GOBP"/>
    <property type="match status" value="1"/>
</dbReference>
<evidence type="ECO:0000256" key="2">
    <source>
        <dbReference type="ARBA" id="ARBA00005964"/>
    </source>
</evidence>
<dbReference type="Gene3D" id="3.40.50.1820">
    <property type="entry name" value="alpha/beta hydrolase"/>
    <property type="match status" value="1"/>
</dbReference>
<keyword evidence="6 9" id="KW-0378">Hydrolase</keyword>
<dbReference type="InterPro" id="IPR002018">
    <property type="entry name" value="CarbesteraseB"/>
</dbReference>
<evidence type="ECO:0000313" key="11">
    <source>
        <dbReference type="EMBL" id="CAG9805147.1"/>
    </source>
</evidence>
<dbReference type="CDD" id="cd23992">
    <property type="entry name" value="PBP_GOBP"/>
    <property type="match status" value="1"/>
</dbReference>
<keyword evidence="5" id="KW-0964">Secreted</keyword>
<keyword evidence="8" id="KW-0325">Glycoprotein</keyword>
<evidence type="ECO:0000256" key="7">
    <source>
        <dbReference type="ARBA" id="ARBA00023157"/>
    </source>
</evidence>
<dbReference type="PANTHER" id="PTHR43142">
    <property type="entry name" value="CARBOXYLIC ESTER HYDROLASE"/>
    <property type="match status" value="1"/>
</dbReference>
<dbReference type="GO" id="GO:0005549">
    <property type="term" value="F:odorant binding"/>
    <property type="evidence" value="ECO:0007669"/>
    <property type="project" value="InterPro"/>
</dbReference>
<dbReference type="InterPro" id="IPR006170">
    <property type="entry name" value="PBP/GOBP"/>
</dbReference>
<feature type="domain" description="Carboxylesterase type B" evidence="10">
    <location>
        <begin position="6"/>
        <end position="518"/>
    </location>
</feature>
<dbReference type="EMBL" id="OU895878">
    <property type="protein sequence ID" value="CAG9805147.1"/>
    <property type="molecule type" value="Genomic_DNA"/>
</dbReference>
<evidence type="ECO:0000256" key="3">
    <source>
        <dbReference type="ARBA" id="ARBA00008098"/>
    </source>
</evidence>
<evidence type="ECO:0000313" key="12">
    <source>
        <dbReference type="Proteomes" id="UP001153620"/>
    </source>
</evidence>
<gene>
    <name evidence="11" type="ORF">CHIRRI_LOCUS8024</name>
</gene>
<dbReference type="InterPro" id="IPR036728">
    <property type="entry name" value="PBP_GOBP_sf"/>
</dbReference>
<dbReference type="PROSITE" id="PS00122">
    <property type="entry name" value="CARBOXYLESTERASE_B_1"/>
    <property type="match status" value="1"/>
</dbReference>
<dbReference type="EC" id="3.1.1.-" evidence="9"/>
<sequence>MDKFEVADTEYGKVQGIRKISALNTEYISFQGIPYMKAPLGKLRFHDPQIPDKWTNVFDAAEDIPSYYTRNLVTFEFEGQENAGIINVFTKNLKPNKLYPVMVWIHGGGFRFGSSKTDIYGPDYLLEKDVIVVSFNYRLGVFGFLSLEDESLNIPGNAGLRDQILALQWVKNNIEYFGGDPKNITLFGESAGAGSVHYLSLFEQTKGLFHRAILMSGTSFSKRWAIVPRELSRRFTDDLARKLGWTGQFGDEKDLLEYLEGCSTHEIMEATETVVSNDDDFAKGSCNAFIPIIEPYKSSNSLIERNPIDMAKDAWTKDIDMIFSITALEGSVRAVAKEEVAYYYLEDSAYFAPLVDLGIDHTDPIAKEYGERIKHIYYKENEKPCTENQYPYLLYQSDSMLLHPIYCTIQSRLTYSNEKTFLLRFDANGTHNLFKRVFKCSKYNVAVHGDDIFYLFKSEFLGVPPEDSKEITVIQKMVGIFTSFATTGDPNCEEIDPVKFNFQTNADELKCLQITEDDVSEIDLPELSRVLEYFLLLWIIAAVKSEINVDVDELKANEFVEQIMEIQAYCEEKENVTEDFDFSSDDAFPETYEWKCMLECVAANIGVFRNHKFYPKGFTMMVMKLFPDQDITLQPVVKLISSQCRTKNLNDRCEAAYEFLTCLEKAVDVSISNLIE</sequence>
<dbReference type="GO" id="GO:0052689">
    <property type="term" value="F:carboxylic ester hydrolase activity"/>
    <property type="evidence" value="ECO:0007669"/>
    <property type="project" value="UniProtKB-KW"/>
</dbReference>
<dbReference type="OrthoDB" id="19653at2759"/>
<evidence type="ECO:0000256" key="6">
    <source>
        <dbReference type="ARBA" id="ARBA00022801"/>
    </source>
</evidence>
<evidence type="ECO:0000256" key="5">
    <source>
        <dbReference type="ARBA" id="ARBA00022525"/>
    </source>
</evidence>
<evidence type="ECO:0000256" key="9">
    <source>
        <dbReference type="RuleBase" id="RU361235"/>
    </source>
</evidence>
<dbReference type="Gene3D" id="1.10.238.20">
    <property type="entry name" value="Pheromone/general odorant binding protein domain"/>
    <property type="match status" value="1"/>
</dbReference>
<proteinExistence type="inferred from homology"/>
<dbReference type="Pfam" id="PF00135">
    <property type="entry name" value="COesterase"/>
    <property type="match status" value="1"/>
</dbReference>
<keyword evidence="4" id="KW-0719">Serine esterase</keyword>
<evidence type="ECO:0000256" key="8">
    <source>
        <dbReference type="ARBA" id="ARBA00023180"/>
    </source>
</evidence>
<protein>
    <recommendedName>
        <fullName evidence="9">Carboxylic ester hydrolase</fullName>
        <ecNumber evidence="9">3.1.1.-</ecNumber>
    </recommendedName>
</protein>
<dbReference type="PANTHER" id="PTHR43142:SF1">
    <property type="entry name" value="CARBOXYLIC ESTER HYDROLASE"/>
    <property type="match status" value="1"/>
</dbReference>
<evidence type="ECO:0000256" key="1">
    <source>
        <dbReference type="ARBA" id="ARBA00004613"/>
    </source>
</evidence>
<keyword evidence="12" id="KW-1185">Reference proteome</keyword>
<evidence type="ECO:0000259" key="10">
    <source>
        <dbReference type="Pfam" id="PF00135"/>
    </source>
</evidence>
<dbReference type="InterPro" id="IPR019826">
    <property type="entry name" value="Carboxylesterase_B_AS"/>
</dbReference>
<comment type="similarity">
    <text evidence="2 9">Belongs to the type-B carboxylesterase/lipase family.</text>
</comment>
<keyword evidence="7" id="KW-1015">Disulfide bond</keyword>
<dbReference type="AlphaFoldDB" id="A0A9N9RWK0"/>
<dbReference type="SUPFAM" id="SSF53474">
    <property type="entry name" value="alpha/beta-Hydrolases"/>
    <property type="match status" value="1"/>
</dbReference>
<dbReference type="Proteomes" id="UP001153620">
    <property type="component" value="Chromosome 2"/>
</dbReference>